<comment type="caution">
    <text evidence="1">The sequence shown here is derived from an EMBL/GenBank/DDBJ whole genome shotgun (WGS) entry which is preliminary data.</text>
</comment>
<dbReference type="InterPro" id="IPR027417">
    <property type="entry name" value="P-loop_NTPase"/>
</dbReference>
<name>A0A2P4UL22_9ACTN</name>
<organism evidence="1 2">
    <name type="scientific">Actinomadura rubteroloni</name>
    <dbReference type="NCBI Taxonomy" id="1926885"/>
    <lineage>
        <taxon>Bacteria</taxon>
        <taxon>Bacillati</taxon>
        <taxon>Actinomycetota</taxon>
        <taxon>Actinomycetes</taxon>
        <taxon>Streptosporangiales</taxon>
        <taxon>Thermomonosporaceae</taxon>
        <taxon>Actinomadura</taxon>
    </lineage>
</organism>
<accession>A0A2P4UL22</accession>
<dbReference type="PANTHER" id="PTHR37816:SF1">
    <property type="entry name" value="TOXIN"/>
    <property type="match status" value="1"/>
</dbReference>
<gene>
    <name evidence="1" type="ORF">BTM25_01230</name>
</gene>
<protein>
    <submittedName>
        <fullName evidence="1">Topology modulation protein</fullName>
    </submittedName>
</protein>
<dbReference type="Gene3D" id="3.40.50.300">
    <property type="entry name" value="P-loop containing nucleotide triphosphate hydrolases"/>
    <property type="match status" value="1"/>
</dbReference>
<dbReference type="PANTHER" id="PTHR37816">
    <property type="entry name" value="YALI0E33011P"/>
    <property type="match status" value="1"/>
</dbReference>
<evidence type="ECO:0000313" key="2">
    <source>
        <dbReference type="Proteomes" id="UP000242367"/>
    </source>
</evidence>
<sequence>MTQTFPSRVAIFGLPGAGKSTLAHELSRRHEIPVHELDDILFARHGALPLDRFRAEVGTVTVGPRWIVDGNYSKLQDVTWDRAELVIWLDYRLPLILWRVTRRNLRRLSGREQTGRRLTWRAAFFGRRSVLGNAARKYIRNRPRYAAQLAQTEARGVTVVRLRSPRKTNRWLRDTQWITDIVH</sequence>
<reference evidence="1 2" key="1">
    <citation type="journal article" date="2017" name="Chemistry">
        <title>Isolation, Biosynthesis and Chemical Modifications of Rubterolones A-F: Rare Tropolone Alkaloids from Actinomadura sp. 5-2.</title>
        <authorList>
            <person name="Guo H."/>
            <person name="Benndorf R."/>
            <person name="Leichnitz D."/>
            <person name="Klassen J.L."/>
            <person name="Vollmers J."/>
            <person name="Gorls H."/>
            <person name="Steinacker M."/>
            <person name="Weigel C."/>
            <person name="Dahse H.M."/>
            <person name="Kaster A.K."/>
            <person name="de Beer Z.W."/>
            <person name="Poulsen M."/>
            <person name="Beemelmanns C."/>
        </authorList>
    </citation>
    <scope>NUCLEOTIDE SEQUENCE [LARGE SCALE GENOMIC DNA]</scope>
    <source>
        <strain evidence="1 2">5-2</strain>
    </source>
</reference>
<dbReference type="EMBL" id="MTBP01000001">
    <property type="protein sequence ID" value="POM25740.1"/>
    <property type="molecule type" value="Genomic_DNA"/>
</dbReference>
<dbReference type="RefSeq" id="WP_235827970.1">
    <property type="nucleotide sequence ID" value="NZ_MTBP01000001.1"/>
</dbReference>
<dbReference type="AlphaFoldDB" id="A0A2P4UL22"/>
<dbReference type="SUPFAM" id="SSF52540">
    <property type="entry name" value="P-loop containing nucleoside triphosphate hydrolases"/>
    <property type="match status" value="1"/>
</dbReference>
<proteinExistence type="predicted"/>
<dbReference type="InterPro" id="IPR052922">
    <property type="entry name" value="Cytidylate_Kinase-2"/>
</dbReference>
<evidence type="ECO:0000313" key="1">
    <source>
        <dbReference type="EMBL" id="POM25740.1"/>
    </source>
</evidence>
<keyword evidence="2" id="KW-1185">Reference proteome</keyword>
<dbReference type="Proteomes" id="UP000242367">
    <property type="component" value="Unassembled WGS sequence"/>
</dbReference>